<protein>
    <recommendedName>
        <fullName evidence="3">DNA-binding protein</fullName>
    </recommendedName>
</protein>
<comment type="caution">
    <text evidence="1">The sequence shown here is derived from an EMBL/GenBank/DDBJ whole genome shotgun (WGS) entry which is preliminary data.</text>
</comment>
<name>A0ABX0DH04_9ACTN</name>
<accession>A0ABX0DH04</accession>
<dbReference type="Proteomes" id="UP001518140">
    <property type="component" value="Unassembled WGS sequence"/>
</dbReference>
<dbReference type="RefSeq" id="WP_165337806.1">
    <property type="nucleotide sequence ID" value="NZ_JAAKZX010000005.1"/>
</dbReference>
<reference evidence="1 2" key="1">
    <citation type="submission" date="2020-02" db="EMBL/GenBank/DDBJ databases">
        <title>Whole-genome analyses of novel actinobacteria.</title>
        <authorList>
            <person name="Sahin N."/>
            <person name="Tokatli A."/>
        </authorList>
    </citation>
    <scope>NUCLEOTIDE SEQUENCE [LARGE SCALE GENOMIC DNA]</scope>
    <source>
        <strain evidence="1 2">YC419</strain>
    </source>
</reference>
<evidence type="ECO:0008006" key="3">
    <source>
        <dbReference type="Google" id="ProtNLM"/>
    </source>
</evidence>
<keyword evidence="2" id="KW-1185">Reference proteome</keyword>
<evidence type="ECO:0000313" key="1">
    <source>
        <dbReference type="EMBL" id="NGO41157.1"/>
    </source>
</evidence>
<proteinExistence type="predicted"/>
<dbReference type="EMBL" id="JAAKZX010000005">
    <property type="protein sequence ID" value="NGO41157.1"/>
    <property type="molecule type" value="Genomic_DNA"/>
</dbReference>
<sequence>MTVTLPPKPNSLVPYVDWVLVHDAGAEPAARELMEVVESGLLRAYEKPGRFLEDMTWRARRLPPAHLPPFWDSLAHRMSPSFPKQASRAYALARKAEQDHALPVDMDRLRENALLFARAGALPAKELTTQQRRLAATLPPERAHQELVRLLEAWAASPGDLPADLAKLIRASARAAGLGTDEEARLLGVALRGARGKAVPSALLDAAAVVLAEHPQGDAVNAVLVDLFPPTRADGAPWVRLLLRCGAAESVAAGRITPEGGLPAWLSRFTREYAYQQVPYGGICRQPMPPELFELLALFAPRLRAAGEPVRLHETKWRRHTDIDADLLDACLAEGIEVHDPGETVLLRFWGDDSRRDLKAVAAHPVFGRRLEGTVHEGLHRPHWGQGGGGTAITRLPDNEGIAAEVLTRINNLLDALRGGGLGAAHEAVDELATLLDRPTATALDGIEEALASLDLTGPLTRALRAGLPEELSWPALEDALTELPLAEITAVTCTWPVLTLYSRDRAIAVDHAGRRASCTFRVPDDATLHTVHYVGGKFLVGWTTDANPYCSNHAFWADAPDEVFEPENVIGMVPYGGSIDGALGFQFETADGDGRHDGERVLRPGGREGIDDHELQMSDGKRVWSARVYGDGWARLDPATGARTEDTTLPDFPGTGTLPPGTAVFKETLSLAPMPPGAPESPLGQAGSLVGFRVLFRTKYRNNAPDRFVLEGIDGREATYRVSRQGQDPWGILRLPEGGEDGVLAEQINVRCVAVEDGSLLWEVRSFPDPKRPRHKPSATAGPMPFPPPAYWHFLVPRDPAASAALRTVADETVRSLLDSSAGLTDVLPELIPELTDSDLREGVLRAVGLAADVRRRREELSRRVSIMRSGPAVTLKDPAPDTELTIALRGLRDEPGHYKAPRPQPRPAMLTALAADGRHLRGEIDDETRRLAPPARPIDWTVLLGSIDAVAWRALVSTTADSERSCLLALLETWREQPFAERGSSWRTGQAPAPALSAHRAEGWVIASGPPDDPGVRDDAGERFVQRATDPAPAEATGCRAVTLTRDDSARLVRLLELLAAQGPLPLCPAALEAFSRRTGVRRAIAALALGGLPYGAGKEYEKLLRSAPYNASKSLVWAYGGYRLGSSGRLSVLAAGLPDDAAELPGLWTEDGMVAAAERMADAWNGLVGRTPYVDEDLADGLETDLAITGDWAHRLATGAAIPAQDKGFALVEGSVSGHFSLHHDESDGTTGSWINPHDLPHVVPATALAWALTERPVGDPSVAWATGLYEDLRTLLDSPTYLVPLTPRPDLTASVATDPNFKPYEGRFHLRSRPYQPGDHTLPTAYDNGSLVVTVPHGQVFLRASTPDVTQLYTPDGGLARMVRRATTTPVPPGSYEANPLLSVPALVGEVATTLSLDEDSAALYLQLLTLAHPTDRNIRRWNAWSPARHKAAQSALAATGLTETAKRPRAGRTAFVPGPWTDLKAPHTPLETAKLTSYGAPDSHGKNVYGPFCRLLSPLPLHEQFARAWAASSPALSPHG</sequence>
<gene>
    <name evidence="1" type="ORF">G6048_02915</name>
</gene>
<evidence type="ECO:0000313" key="2">
    <source>
        <dbReference type="Proteomes" id="UP001518140"/>
    </source>
</evidence>
<organism evidence="1 2">
    <name type="scientific">Streptomyces ureilyticus</name>
    <dbReference type="NCBI Taxonomy" id="1775131"/>
    <lineage>
        <taxon>Bacteria</taxon>
        <taxon>Bacillati</taxon>
        <taxon>Actinomycetota</taxon>
        <taxon>Actinomycetes</taxon>
        <taxon>Kitasatosporales</taxon>
        <taxon>Streptomycetaceae</taxon>
        <taxon>Streptomyces</taxon>
    </lineage>
</organism>